<dbReference type="Pfam" id="PF00155">
    <property type="entry name" value="Aminotran_1_2"/>
    <property type="match status" value="1"/>
</dbReference>
<evidence type="ECO:0000256" key="8">
    <source>
        <dbReference type="ARBA" id="ARBA00023102"/>
    </source>
</evidence>
<keyword evidence="12" id="KW-1185">Reference proteome</keyword>
<keyword evidence="8 9" id="KW-0368">Histidine biosynthesis</keyword>
<protein>
    <recommendedName>
        <fullName evidence="9">Histidinol-phosphate aminotransferase</fullName>
        <ecNumber evidence="9">2.6.1.9</ecNumber>
    </recommendedName>
    <alternativeName>
        <fullName evidence="9">Imidazole acetol-phosphate transaminase</fullName>
    </alternativeName>
</protein>
<evidence type="ECO:0000256" key="3">
    <source>
        <dbReference type="ARBA" id="ARBA00011738"/>
    </source>
</evidence>
<dbReference type="AlphaFoldDB" id="A0A926FBQ8"/>
<evidence type="ECO:0000256" key="4">
    <source>
        <dbReference type="ARBA" id="ARBA00022576"/>
    </source>
</evidence>
<dbReference type="InterPro" id="IPR015422">
    <property type="entry name" value="PyrdxlP-dep_Trfase_small"/>
</dbReference>
<evidence type="ECO:0000313" key="12">
    <source>
        <dbReference type="Proteomes" id="UP000647416"/>
    </source>
</evidence>
<dbReference type="InterPro" id="IPR001917">
    <property type="entry name" value="Aminotrans_II_pyridoxalP_BS"/>
</dbReference>
<evidence type="ECO:0000256" key="1">
    <source>
        <dbReference type="ARBA" id="ARBA00001933"/>
    </source>
</evidence>
<comment type="caution">
    <text evidence="11">The sequence shown here is derived from an EMBL/GenBank/DDBJ whole genome shotgun (WGS) entry which is preliminary data.</text>
</comment>
<keyword evidence="4 9" id="KW-0032">Aminotransferase</keyword>
<dbReference type="HAMAP" id="MF_01023">
    <property type="entry name" value="HisC_aminotrans_2"/>
    <property type="match status" value="1"/>
</dbReference>
<comment type="pathway">
    <text evidence="9">Amino-acid biosynthesis; L-histidine biosynthesis; L-histidine from 5-phospho-alpha-D-ribose 1-diphosphate: step 7/9.</text>
</comment>
<evidence type="ECO:0000256" key="9">
    <source>
        <dbReference type="HAMAP-Rule" id="MF_01023"/>
    </source>
</evidence>
<dbReference type="GO" id="GO:0030170">
    <property type="term" value="F:pyridoxal phosphate binding"/>
    <property type="evidence" value="ECO:0007669"/>
    <property type="project" value="InterPro"/>
</dbReference>
<gene>
    <name evidence="9" type="primary">hisC</name>
    <name evidence="11" type="ORF">H8706_02625</name>
</gene>
<dbReference type="RefSeq" id="WP_262431396.1">
    <property type="nucleotide sequence ID" value="NZ_JACRTE010000002.1"/>
</dbReference>
<feature type="domain" description="Aminotransferase class I/classII large" evidence="10">
    <location>
        <begin position="25"/>
        <end position="345"/>
    </location>
</feature>
<evidence type="ECO:0000256" key="5">
    <source>
        <dbReference type="ARBA" id="ARBA00022605"/>
    </source>
</evidence>
<dbReference type="CDD" id="cd00609">
    <property type="entry name" value="AAT_like"/>
    <property type="match status" value="1"/>
</dbReference>
<dbReference type="EC" id="2.6.1.9" evidence="9"/>
<comment type="catalytic activity">
    <reaction evidence="9">
        <text>L-histidinol phosphate + 2-oxoglutarate = 3-(imidazol-4-yl)-2-oxopropyl phosphate + L-glutamate</text>
        <dbReference type="Rhea" id="RHEA:23744"/>
        <dbReference type="ChEBI" id="CHEBI:16810"/>
        <dbReference type="ChEBI" id="CHEBI:29985"/>
        <dbReference type="ChEBI" id="CHEBI:57766"/>
        <dbReference type="ChEBI" id="CHEBI:57980"/>
        <dbReference type="EC" id="2.6.1.9"/>
    </reaction>
</comment>
<name>A0A926FBQ8_9FIRM</name>
<sequence>MSRFISQKFEKLVPYTPGEQPQDKKYIKLNTNESPFPPSDKAVSGVSDIFKRLMLYPDPECTGLNEKFAKLIGVEKDEVMAVNGSDEILNFAFSAFCDKEKTAVFPDITYGFYEVFADYNGVPYKKIPLGDDFKINISDYFNANATVFIANPNAPTGIALTLDEVEEIVKNNPDNVVVIDEAYVDFGGESAVPLIHKYDNLLVTQTFSKSRSAAGARLGFGIACKSLIADLNTVRFSTNPYNINAMTMALGEGILDDEDYTRKNCKKIIEARLFAENELKKLGFEMTNSSANFIFARHKNISGEKIYKKLKEKGILVRHFNGERIKDFNRITVGTKDEMTVLIGKLKEIIKEEFK</sequence>
<dbReference type="NCBIfam" id="TIGR01141">
    <property type="entry name" value="hisC"/>
    <property type="match status" value="1"/>
</dbReference>
<evidence type="ECO:0000259" key="10">
    <source>
        <dbReference type="Pfam" id="PF00155"/>
    </source>
</evidence>
<dbReference type="InterPro" id="IPR004839">
    <property type="entry name" value="Aminotransferase_I/II_large"/>
</dbReference>
<dbReference type="PROSITE" id="PS00599">
    <property type="entry name" value="AA_TRANSFER_CLASS_2"/>
    <property type="match status" value="1"/>
</dbReference>
<dbReference type="Proteomes" id="UP000647416">
    <property type="component" value="Unassembled WGS sequence"/>
</dbReference>
<organism evidence="11 12">
    <name type="scientific">Qingrenia yutianensis</name>
    <dbReference type="NCBI Taxonomy" id="2763676"/>
    <lineage>
        <taxon>Bacteria</taxon>
        <taxon>Bacillati</taxon>
        <taxon>Bacillota</taxon>
        <taxon>Clostridia</taxon>
        <taxon>Eubacteriales</taxon>
        <taxon>Oscillospiraceae</taxon>
        <taxon>Qingrenia</taxon>
    </lineage>
</organism>
<dbReference type="Gene3D" id="3.90.1150.10">
    <property type="entry name" value="Aspartate Aminotransferase, domain 1"/>
    <property type="match status" value="1"/>
</dbReference>
<comment type="similarity">
    <text evidence="2 9">Belongs to the class-II pyridoxal-phosphate-dependent aminotransferase family. Histidinol-phosphate aminotransferase subfamily.</text>
</comment>
<dbReference type="PANTHER" id="PTHR42885">
    <property type="entry name" value="HISTIDINOL-PHOSPHATE AMINOTRANSFERASE-RELATED"/>
    <property type="match status" value="1"/>
</dbReference>
<reference evidence="11" key="1">
    <citation type="submission" date="2020-08" db="EMBL/GenBank/DDBJ databases">
        <title>Genome public.</title>
        <authorList>
            <person name="Liu C."/>
            <person name="Sun Q."/>
        </authorList>
    </citation>
    <scope>NUCLEOTIDE SEQUENCE</scope>
    <source>
        <strain evidence="11">NSJ-50</strain>
    </source>
</reference>
<proteinExistence type="inferred from homology"/>
<evidence type="ECO:0000256" key="2">
    <source>
        <dbReference type="ARBA" id="ARBA00007970"/>
    </source>
</evidence>
<dbReference type="GO" id="GO:0004400">
    <property type="term" value="F:histidinol-phosphate transaminase activity"/>
    <property type="evidence" value="ECO:0007669"/>
    <property type="project" value="UniProtKB-UniRule"/>
</dbReference>
<comment type="subunit">
    <text evidence="3 9">Homodimer.</text>
</comment>
<accession>A0A926FBQ8</accession>
<dbReference type="Gene3D" id="3.40.640.10">
    <property type="entry name" value="Type I PLP-dependent aspartate aminotransferase-like (Major domain)"/>
    <property type="match status" value="1"/>
</dbReference>
<keyword evidence="7 9" id="KW-0663">Pyridoxal phosphate</keyword>
<dbReference type="GO" id="GO:0000105">
    <property type="term" value="P:L-histidine biosynthetic process"/>
    <property type="evidence" value="ECO:0007669"/>
    <property type="project" value="UniProtKB-UniRule"/>
</dbReference>
<dbReference type="PANTHER" id="PTHR42885:SF2">
    <property type="entry name" value="HISTIDINOL-PHOSPHATE AMINOTRANSFERASE"/>
    <property type="match status" value="1"/>
</dbReference>
<dbReference type="InterPro" id="IPR015421">
    <property type="entry name" value="PyrdxlP-dep_Trfase_major"/>
</dbReference>
<dbReference type="EMBL" id="JACRTE010000002">
    <property type="protein sequence ID" value="MBC8595762.1"/>
    <property type="molecule type" value="Genomic_DNA"/>
</dbReference>
<evidence type="ECO:0000313" key="11">
    <source>
        <dbReference type="EMBL" id="MBC8595762.1"/>
    </source>
</evidence>
<dbReference type="InterPro" id="IPR015424">
    <property type="entry name" value="PyrdxlP-dep_Trfase"/>
</dbReference>
<evidence type="ECO:0000256" key="6">
    <source>
        <dbReference type="ARBA" id="ARBA00022679"/>
    </source>
</evidence>
<keyword evidence="6 9" id="KW-0808">Transferase</keyword>
<dbReference type="SUPFAM" id="SSF53383">
    <property type="entry name" value="PLP-dependent transferases"/>
    <property type="match status" value="1"/>
</dbReference>
<feature type="modified residue" description="N6-(pyridoxal phosphate)lysine" evidence="9">
    <location>
        <position position="209"/>
    </location>
</feature>
<keyword evidence="5 9" id="KW-0028">Amino-acid biosynthesis</keyword>
<comment type="cofactor">
    <cofactor evidence="1 9">
        <name>pyridoxal 5'-phosphate</name>
        <dbReference type="ChEBI" id="CHEBI:597326"/>
    </cofactor>
</comment>
<evidence type="ECO:0000256" key="7">
    <source>
        <dbReference type="ARBA" id="ARBA00022898"/>
    </source>
</evidence>
<dbReference type="InterPro" id="IPR005861">
    <property type="entry name" value="HisP_aminotrans"/>
</dbReference>